<accession>V5IBG7</accession>
<organism evidence="2">
    <name type="scientific">Ixodes ricinus</name>
    <name type="common">Common tick</name>
    <name type="synonym">Acarus ricinus</name>
    <dbReference type="NCBI Taxonomy" id="34613"/>
    <lineage>
        <taxon>Eukaryota</taxon>
        <taxon>Metazoa</taxon>
        <taxon>Ecdysozoa</taxon>
        <taxon>Arthropoda</taxon>
        <taxon>Chelicerata</taxon>
        <taxon>Arachnida</taxon>
        <taxon>Acari</taxon>
        <taxon>Parasitiformes</taxon>
        <taxon>Ixodida</taxon>
        <taxon>Ixodoidea</taxon>
        <taxon>Ixodidae</taxon>
        <taxon>Ixodinae</taxon>
        <taxon>Ixodes</taxon>
    </lineage>
</organism>
<evidence type="ECO:0000256" key="1">
    <source>
        <dbReference type="SAM" id="SignalP"/>
    </source>
</evidence>
<proteinExistence type="evidence at transcript level"/>
<dbReference type="EMBL" id="GANP01015467">
    <property type="protein sequence ID" value="JAB69001.1"/>
    <property type="molecule type" value="mRNA"/>
</dbReference>
<dbReference type="AlphaFoldDB" id="V5IBG7"/>
<name>V5IBG7_IXORI</name>
<protein>
    <submittedName>
        <fullName evidence="2">Putative secreted protein</fullName>
    </submittedName>
</protein>
<sequence>MIVTEVFLLFVAVPLACVAEETAVQTVPDGCTKISKTSFLNSNCESSLMSTLGHYCSMMFPDRSATNGQWLGTVNNRDPKCRVCCVYSDGQNIQYYNVTTALNSLPCAPKKKCKNGRCV</sequence>
<evidence type="ECO:0000313" key="2">
    <source>
        <dbReference type="EMBL" id="JAB69001.1"/>
    </source>
</evidence>
<keyword evidence="1" id="KW-0732">Signal</keyword>
<reference evidence="2" key="1">
    <citation type="journal article" date="2015" name="Sci. Rep.">
        <title>Tissue- and time-dependent transcription in Ixodes ricinus salivary glands and midguts when blood feeding on the vertebrate host.</title>
        <authorList>
            <person name="Kotsyfakis M."/>
            <person name="Schwarz A."/>
            <person name="Erhart J."/>
            <person name="Ribeiro J.M."/>
        </authorList>
    </citation>
    <scope>NUCLEOTIDE SEQUENCE</scope>
    <source>
        <tissue evidence="2">Salivary gland and midgut</tissue>
    </source>
</reference>
<feature type="signal peptide" evidence="1">
    <location>
        <begin position="1"/>
        <end position="19"/>
    </location>
</feature>
<feature type="chain" id="PRO_5004738593" evidence="1">
    <location>
        <begin position="20"/>
        <end position="119"/>
    </location>
</feature>